<dbReference type="AlphaFoldDB" id="A0A6G1HCH5"/>
<organism evidence="1 2">
    <name type="scientific">Aulographum hederae CBS 113979</name>
    <dbReference type="NCBI Taxonomy" id="1176131"/>
    <lineage>
        <taxon>Eukaryota</taxon>
        <taxon>Fungi</taxon>
        <taxon>Dikarya</taxon>
        <taxon>Ascomycota</taxon>
        <taxon>Pezizomycotina</taxon>
        <taxon>Dothideomycetes</taxon>
        <taxon>Pleosporomycetidae</taxon>
        <taxon>Aulographales</taxon>
        <taxon>Aulographaceae</taxon>
    </lineage>
</organism>
<dbReference type="Proteomes" id="UP000800041">
    <property type="component" value="Unassembled WGS sequence"/>
</dbReference>
<evidence type="ECO:0000313" key="2">
    <source>
        <dbReference type="Proteomes" id="UP000800041"/>
    </source>
</evidence>
<sequence>MLVHHSVCVLRSRFMFWSSRGSTDSIPRCCTTPFMVFSVFHKIHPPPFFKLTTPTLFLATFVLHTWWLQASALCMVSSM</sequence>
<name>A0A6G1HCH5_9PEZI</name>
<reference evidence="1" key="1">
    <citation type="journal article" date="2020" name="Stud. Mycol.">
        <title>101 Dothideomycetes genomes: a test case for predicting lifestyles and emergence of pathogens.</title>
        <authorList>
            <person name="Haridas S."/>
            <person name="Albert R."/>
            <person name="Binder M."/>
            <person name="Bloem J."/>
            <person name="Labutti K."/>
            <person name="Salamov A."/>
            <person name="Andreopoulos B."/>
            <person name="Baker S."/>
            <person name="Barry K."/>
            <person name="Bills G."/>
            <person name="Bluhm B."/>
            <person name="Cannon C."/>
            <person name="Castanera R."/>
            <person name="Culley D."/>
            <person name="Daum C."/>
            <person name="Ezra D."/>
            <person name="Gonzalez J."/>
            <person name="Henrissat B."/>
            <person name="Kuo A."/>
            <person name="Liang C."/>
            <person name="Lipzen A."/>
            <person name="Lutzoni F."/>
            <person name="Magnuson J."/>
            <person name="Mondo S."/>
            <person name="Nolan M."/>
            <person name="Ohm R."/>
            <person name="Pangilinan J."/>
            <person name="Park H.-J."/>
            <person name="Ramirez L."/>
            <person name="Alfaro M."/>
            <person name="Sun H."/>
            <person name="Tritt A."/>
            <person name="Yoshinaga Y."/>
            <person name="Zwiers L.-H."/>
            <person name="Turgeon B."/>
            <person name="Goodwin S."/>
            <person name="Spatafora J."/>
            <person name="Crous P."/>
            <person name="Grigoriev I."/>
        </authorList>
    </citation>
    <scope>NUCLEOTIDE SEQUENCE</scope>
    <source>
        <strain evidence="1">CBS 113979</strain>
    </source>
</reference>
<protein>
    <submittedName>
        <fullName evidence="1">Uncharacterized protein</fullName>
    </submittedName>
</protein>
<dbReference type="EMBL" id="ML977141">
    <property type="protein sequence ID" value="KAF1990752.1"/>
    <property type="molecule type" value="Genomic_DNA"/>
</dbReference>
<accession>A0A6G1HCH5</accession>
<proteinExistence type="predicted"/>
<evidence type="ECO:0000313" key="1">
    <source>
        <dbReference type="EMBL" id="KAF1990752.1"/>
    </source>
</evidence>
<keyword evidence="2" id="KW-1185">Reference proteome</keyword>
<gene>
    <name evidence="1" type="ORF">K402DRAFT_203029</name>
</gene>